<dbReference type="KEGG" id="eba:ebA1827"/>
<evidence type="ECO:0000313" key="3">
    <source>
        <dbReference type="Proteomes" id="UP000006552"/>
    </source>
</evidence>
<accession>Q5P6E7</accession>
<keyword evidence="3" id="KW-1185">Reference proteome</keyword>
<dbReference type="Proteomes" id="UP000006552">
    <property type="component" value="Chromosome"/>
</dbReference>
<evidence type="ECO:0000313" key="2">
    <source>
        <dbReference type="EMBL" id="CAI07114.1"/>
    </source>
</evidence>
<sequence length="51" mass="5412">MSGMTRPSPGIQEDRVPPAAFRPVAGPSCGTRRVRPMPCEIPNVIRVGPVA</sequence>
<dbReference type="HOGENOM" id="CLU_3095002_0_0_4"/>
<proteinExistence type="predicted"/>
<organism evidence="2 3">
    <name type="scientific">Aromatoleum aromaticum (strain DSM 19018 / LMG 30748 / EbN1)</name>
    <name type="common">Azoarcus sp. (strain EbN1)</name>
    <dbReference type="NCBI Taxonomy" id="76114"/>
    <lineage>
        <taxon>Bacteria</taxon>
        <taxon>Pseudomonadati</taxon>
        <taxon>Pseudomonadota</taxon>
        <taxon>Betaproteobacteria</taxon>
        <taxon>Rhodocyclales</taxon>
        <taxon>Rhodocyclaceae</taxon>
        <taxon>Aromatoleum</taxon>
    </lineage>
</organism>
<name>Q5P6E7_AROAE</name>
<evidence type="ECO:0000256" key="1">
    <source>
        <dbReference type="SAM" id="MobiDB-lite"/>
    </source>
</evidence>
<protein>
    <submittedName>
        <fullName evidence="2">Uncharacterized protein</fullName>
    </submittedName>
</protein>
<feature type="region of interest" description="Disordered" evidence="1">
    <location>
        <begin position="1"/>
        <end position="35"/>
    </location>
</feature>
<dbReference type="AlphaFoldDB" id="Q5P6E7"/>
<dbReference type="STRING" id="76114.ebA1827"/>
<reference evidence="2 3" key="1">
    <citation type="journal article" date="2005" name="Arch. Microbiol.">
        <title>The genome sequence of an anaerobic aromatic-degrading denitrifying bacterium, strain EbN1.</title>
        <authorList>
            <person name="Rabus R."/>
            <person name="Kube M."/>
            <person name="Heider J."/>
            <person name="Beck A."/>
            <person name="Heitmann K."/>
            <person name="Widdel F."/>
            <person name="Reinhardt R."/>
        </authorList>
    </citation>
    <scope>NUCLEOTIDE SEQUENCE [LARGE SCALE GENOMIC DNA]</scope>
    <source>
        <strain evidence="2 3">EbN1</strain>
    </source>
</reference>
<gene>
    <name evidence="2" type="ORF">ebA1827</name>
</gene>
<dbReference type="EMBL" id="CR555306">
    <property type="protein sequence ID" value="CAI07114.1"/>
    <property type="molecule type" value="Genomic_DNA"/>
</dbReference>